<dbReference type="PANTHER" id="PTHR43652">
    <property type="entry name" value="BASIC AMINO ACID ANTIPORTER YFCC-RELATED"/>
    <property type="match status" value="1"/>
</dbReference>
<feature type="transmembrane region" description="Helical" evidence="6">
    <location>
        <begin position="139"/>
        <end position="158"/>
    </location>
</feature>
<sequence length="468" mass="51154">MRLKKIKLPHTLVLIYLMVVATVIATWVIPGGEYQRIEQNGRTIPVADSFRLVNRHPQGLSALFISPIKGFIEASAIIAFVFVVGGAFAIIQKTGAISVFIHNLALKFGNSKTLRVLLIPVTMTIFSLGGAIFGMCEETMPFVLIFVPLALSLGYDTIVGVSIPFVGAASGFAGAFFNPFTVGIAQGIAGLPLYSGIGYRMIIWAAGTAIAIIIVMRYASRILKNPKISPNYEQDLKKKDDLKLQSISQEKIVVSRKHKFVLYLFLLGMLLLVFGILKFKWYIDEIAGLFLALGILSGVLGRLKSREIGEAFVSGAKDMINTALIIGCARAILVVAMDGKILDTMLFYMARSISGFHPVISSQMMFICQCVINFFVHSGTAQAALTMPIMAPLGDLVGLTRQTSVFAFQLAEYINPVLPTSGVTMGVLGLAKLSWEKWAKWLIPLLVIWVIFAFLSLIPPVLTHWGPY</sequence>
<evidence type="ECO:0000256" key="1">
    <source>
        <dbReference type="ARBA" id="ARBA00004651"/>
    </source>
</evidence>
<dbReference type="Pfam" id="PF03606">
    <property type="entry name" value="DcuC"/>
    <property type="match status" value="1"/>
</dbReference>
<dbReference type="GO" id="GO:0005886">
    <property type="term" value="C:plasma membrane"/>
    <property type="evidence" value="ECO:0007669"/>
    <property type="project" value="UniProtKB-SubCell"/>
</dbReference>
<evidence type="ECO:0000256" key="5">
    <source>
        <dbReference type="ARBA" id="ARBA00023136"/>
    </source>
</evidence>
<name>A0A0S7Y593_UNCSA</name>
<feature type="transmembrane region" description="Helical" evidence="6">
    <location>
        <begin position="76"/>
        <end position="101"/>
    </location>
</feature>
<evidence type="ECO:0000256" key="4">
    <source>
        <dbReference type="ARBA" id="ARBA00022989"/>
    </source>
</evidence>
<keyword evidence="5 6" id="KW-0472">Membrane</keyword>
<feature type="transmembrane region" description="Helical" evidence="6">
    <location>
        <begin position="165"/>
        <end position="189"/>
    </location>
</feature>
<evidence type="ECO:0000256" key="3">
    <source>
        <dbReference type="ARBA" id="ARBA00022692"/>
    </source>
</evidence>
<protein>
    <submittedName>
        <fullName evidence="7">C4-dicarboxylate ABC transporter</fullName>
    </submittedName>
</protein>
<feature type="transmembrane region" description="Helical" evidence="6">
    <location>
        <begin position="201"/>
        <end position="219"/>
    </location>
</feature>
<dbReference type="PANTHER" id="PTHR43652:SF2">
    <property type="entry name" value="BASIC AMINO ACID ANTIPORTER YFCC-RELATED"/>
    <property type="match status" value="1"/>
</dbReference>
<keyword evidence="4 6" id="KW-1133">Transmembrane helix</keyword>
<feature type="transmembrane region" description="Helical" evidence="6">
    <location>
        <begin position="286"/>
        <end position="303"/>
    </location>
</feature>
<keyword evidence="3 6" id="KW-0812">Transmembrane</keyword>
<proteinExistence type="predicted"/>
<feature type="transmembrane region" description="Helical" evidence="6">
    <location>
        <begin position="315"/>
        <end position="336"/>
    </location>
</feature>
<keyword evidence="2" id="KW-1003">Cell membrane</keyword>
<feature type="transmembrane region" description="Helical" evidence="6">
    <location>
        <begin position="12"/>
        <end position="29"/>
    </location>
</feature>
<feature type="transmembrane region" description="Helical" evidence="6">
    <location>
        <begin position="113"/>
        <end position="133"/>
    </location>
</feature>
<feature type="transmembrane region" description="Helical" evidence="6">
    <location>
        <begin position="260"/>
        <end position="280"/>
    </location>
</feature>
<evidence type="ECO:0000313" key="7">
    <source>
        <dbReference type="EMBL" id="KPJ69647.1"/>
    </source>
</evidence>
<accession>A0A0S7Y593</accession>
<comment type="caution">
    <text evidence="7">The sequence shown here is derived from an EMBL/GenBank/DDBJ whole genome shotgun (WGS) entry which is preliminary data.</text>
</comment>
<dbReference type="InterPro" id="IPR051679">
    <property type="entry name" value="DASS-Related_Transporters"/>
</dbReference>
<feature type="transmembrane region" description="Helical" evidence="6">
    <location>
        <begin position="441"/>
        <end position="462"/>
    </location>
</feature>
<dbReference type="Proteomes" id="UP000051861">
    <property type="component" value="Unassembled WGS sequence"/>
</dbReference>
<reference evidence="7 8" key="1">
    <citation type="journal article" date="2015" name="Microbiome">
        <title>Genomic resolution of linkages in carbon, nitrogen, and sulfur cycling among widespread estuary sediment bacteria.</title>
        <authorList>
            <person name="Baker B.J."/>
            <person name="Lazar C.S."/>
            <person name="Teske A.P."/>
            <person name="Dick G.J."/>
        </authorList>
    </citation>
    <scope>NUCLEOTIDE SEQUENCE [LARGE SCALE GENOMIC DNA]</scope>
    <source>
        <strain evidence="7">DG_54_3</strain>
    </source>
</reference>
<dbReference type="InterPro" id="IPR018385">
    <property type="entry name" value="C4_dicarb_anaerob_car-like"/>
</dbReference>
<dbReference type="AlphaFoldDB" id="A0A0S7Y593"/>
<organism evidence="7 8">
    <name type="scientific">candidate division WOR-1 bacterium DG_54_3</name>
    <dbReference type="NCBI Taxonomy" id="1703775"/>
    <lineage>
        <taxon>Bacteria</taxon>
        <taxon>Bacillati</taxon>
        <taxon>Saganbacteria</taxon>
    </lineage>
</organism>
<dbReference type="EMBL" id="LIZX01000018">
    <property type="protein sequence ID" value="KPJ69647.1"/>
    <property type="molecule type" value="Genomic_DNA"/>
</dbReference>
<feature type="transmembrane region" description="Helical" evidence="6">
    <location>
        <begin position="356"/>
        <end position="376"/>
    </location>
</feature>
<dbReference type="PATRIC" id="fig|1703775.3.peg.460"/>
<evidence type="ECO:0000256" key="6">
    <source>
        <dbReference type="SAM" id="Phobius"/>
    </source>
</evidence>
<evidence type="ECO:0000256" key="2">
    <source>
        <dbReference type="ARBA" id="ARBA00022475"/>
    </source>
</evidence>
<gene>
    <name evidence="7" type="ORF">AMJ44_03050</name>
</gene>
<comment type="subcellular location">
    <subcellularLocation>
        <location evidence="1">Cell membrane</location>
        <topology evidence="1">Multi-pass membrane protein</topology>
    </subcellularLocation>
</comment>
<evidence type="ECO:0000313" key="8">
    <source>
        <dbReference type="Proteomes" id="UP000051861"/>
    </source>
</evidence>